<dbReference type="RefSeq" id="WP_072312044.1">
    <property type="nucleotide sequence ID" value="NZ_FPIW01000034.1"/>
</dbReference>
<sequence>MNRPPSRTVRLNIGAMLLDGLPRTAEEIRSGLAGFYPGERHLCTEAVELHLQALRAVGVVMLANPADDEARQDLTYVLSADGKARVQRNLE</sequence>
<accession>A0AA94HTH7</accession>
<organism evidence="1 2">
    <name type="scientific">Desulfovibrio desulfuricans</name>
    <dbReference type="NCBI Taxonomy" id="876"/>
    <lineage>
        <taxon>Bacteria</taxon>
        <taxon>Pseudomonadati</taxon>
        <taxon>Thermodesulfobacteriota</taxon>
        <taxon>Desulfovibrionia</taxon>
        <taxon>Desulfovibrionales</taxon>
        <taxon>Desulfovibrionaceae</taxon>
        <taxon>Desulfovibrio</taxon>
    </lineage>
</organism>
<name>A0AA94HTH7_DESDE</name>
<dbReference type="Proteomes" id="UP000182680">
    <property type="component" value="Unassembled WGS sequence"/>
</dbReference>
<evidence type="ECO:0000313" key="2">
    <source>
        <dbReference type="Proteomes" id="UP000182680"/>
    </source>
</evidence>
<gene>
    <name evidence="1" type="ORF">SAMN02910291_01868</name>
</gene>
<protein>
    <submittedName>
        <fullName evidence="1">Uncharacterized protein</fullName>
    </submittedName>
</protein>
<dbReference type="AlphaFoldDB" id="A0AA94HTH7"/>
<reference evidence="2" key="1">
    <citation type="submission" date="2016-11" db="EMBL/GenBank/DDBJ databases">
        <authorList>
            <person name="Jaros S."/>
            <person name="Januszkiewicz K."/>
            <person name="Wedrychowicz H."/>
        </authorList>
    </citation>
    <scope>NUCLEOTIDE SEQUENCE [LARGE SCALE GENOMIC DNA]</scope>
    <source>
        <strain evidence="2">DSM 7057</strain>
    </source>
</reference>
<proteinExistence type="predicted"/>
<evidence type="ECO:0000313" key="1">
    <source>
        <dbReference type="EMBL" id="SFW56652.1"/>
    </source>
</evidence>
<comment type="caution">
    <text evidence="1">The sequence shown here is derived from an EMBL/GenBank/DDBJ whole genome shotgun (WGS) entry which is preliminary data.</text>
</comment>
<dbReference type="EMBL" id="FPIW01000034">
    <property type="protein sequence ID" value="SFW56652.1"/>
    <property type="molecule type" value="Genomic_DNA"/>
</dbReference>